<dbReference type="HOGENOM" id="CLU_156493_0_0_7"/>
<dbReference type="KEGG" id="hoh:Hoch_4531"/>
<reference evidence="1 2" key="1">
    <citation type="journal article" date="2010" name="Stand. Genomic Sci.">
        <title>Complete genome sequence of Haliangium ochraceum type strain (SMP-2).</title>
        <authorList>
            <consortium name="US DOE Joint Genome Institute (JGI-PGF)"/>
            <person name="Ivanova N."/>
            <person name="Daum C."/>
            <person name="Lang E."/>
            <person name="Abt B."/>
            <person name="Kopitz M."/>
            <person name="Saunders E."/>
            <person name="Lapidus A."/>
            <person name="Lucas S."/>
            <person name="Glavina Del Rio T."/>
            <person name="Nolan M."/>
            <person name="Tice H."/>
            <person name="Copeland A."/>
            <person name="Cheng J.F."/>
            <person name="Chen F."/>
            <person name="Bruce D."/>
            <person name="Goodwin L."/>
            <person name="Pitluck S."/>
            <person name="Mavromatis K."/>
            <person name="Pati A."/>
            <person name="Mikhailova N."/>
            <person name="Chen A."/>
            <person name="Palaniappan K."/>
            <person name="Land M."/>
            <person name="Hauser L."/>
            <person name="Chang Y.J."/>
            <person name="Jeffries C.D."/>
            <person name="Detter J.C."/>
            <person name="Brettin T."/>
            <person name="Rohde M."/>
            <person name="Goker M."/>
            <person name="Bristow J."/>
            <person name="Markowitz V."/>
            <person name="Eisen J.A."/>
            <person name="Hugenholtz P."/>
            <person name="Kyrpides N.C."/>
            <person name="Klenk H.P."/>
        </authorList>
    </citation>
    <scope>NUCLEOTIDE SEQUENCE [LARGE SCALE GENOMIC DNA]</scope>
    <source>
        <strain evidence="2">DSM 14365 / CIP 107738 / JCM 11303 / AJ 13395 / SMP-2</strain>
    </source>
</reference>
<evidence type="ECO:0008006" key="3">
    <source>
        <dbReference type="Google" id="ProtNLM"/>
    </source>
</evidence>
<accession>D0LPY7</accession>
<dbReference type="STRING" id="502025.Hoch_4531"/>
<evidence type="ECO:0000313" key="2">
    <source>
        <dbReference type="Proteomes" id="UP000001880"/>
    </source>
</evidence>
<name>D0LPY7_HALO1</name>
<gene>
    <name evidence="1" type="ordered locus">Hoch_4531</name>
</gene>
<evidence type="ECO:0000313" key="1">
    <source>
        <dbReference type="EMBL" id="ACY17024.1"/>
    </source>
</evidence>
<dbReference type="EMBL" id="CP001804">
    <property type="protein sequence ID" value="ACY17024.1"/>
    <property type="molecule type" value="Genomic_DNA"/>
</dbReference>
<dbReference type="AlphaFoldDB" id="D0LPY7"/>
<proteinExistence type="predicted"/>
<protein>
    <recommendedName>
        <fullName evidence="3">Lipoprotein</fullName>
    </recommendedName>
</protein>
<keyword evidence="2" id="KW-1185">Reference proteome</keyword>
<dbReference type="PROSITE" id="PS51257">
    <property type="entry name" value="PROKAR_LIPOPROTEIN"/>
    <property type="match status" value="1"/>
</dbReference>
<organism evidence="1 2">
    <name type="scientific">Haliangium ochraceum (strain DSM 14365 / JCM 11303 / SMP-2)</name>
    <dbReference type="NCBI Taxonomy" id="502025"/>
    <lineage>
        <taxon>Bacteria</taxon>
        <taxon>Pseudomonadati</taxon>
        <taxon>Myxococcota</taxon>
        <taxon>Polyangia</taxon>
        <taxon>Haliangiales</taxon>
        <taxon>Kofleriaceae</taxon>
        <taxon>Haliangium</taxon>
    </lineage>
</organism>
<dbReference type="RefSeq" id="WP_012829622.1">
    <property type="nucleotide sequence ID" value="NC_013440.1"/>
</dbReference>
<dbReference type="Proteomes" id="UP000001880">
    <property type="component" value="Chromosome"/>
</dbReference>
<sequence>MKLAVFTIALMMLAGCGPIEPDYPNNKYTLTWYCTSDDGTCERVVELRRYDRASIQNNDLTIWDSQDPGGAIEALIVYSDSLPQHCDRIFYLVFFGHEIEEPRYCGNHYAFEIELSIPDEDPATSSRWVISAAPLD</sequence>